<dbReference type="EMBL" id="CP126659">
    <property type="protein sequence ID" value="WKA00104.1"/>
    <property type="molecule type" value="Genomic_DNA"/>
</dbReference>
<name>A0ABY9CZG6_VITVI</name>
<keyword evidence="2" id="KW-1185">Reference proteome</keyword>
<evidence type="ECO:0000313" key="1">
    <source>
        <dbReference type="EMBL" id="WKA00104.1"/>
    </source>
</evidence>
<sequence length="131" mass="14757">MRSWVFCFISARGNVFGRDLEVVQAEIQESCKRINESFGQPDYDPIVFIDRSFYLSEKAAFHTIAKCVVVTAVRGGMNLIPYEYIMPRQGVSISEFGSELRGPKKSMLVVSGFIGWSPSLSDAIKINPNRR</sequence>
<dbReference type="InterPro" id="IPR001830">
    <property type="entry name" value="Glyco_trans_20"/>
</dbReference>
<dbReference type="SUPFAM" id="SSF53756">
    <property type="entry name" value="UDP-Glycosyltransferase/glycogen phosphorylase"/>
    <property type="match status" value="1"/>
</dbReference>
<accession>A0ABY9CZG6</accession>
<dbReference type="Gene3D" id="3.40.50.2000">
    <property type="entry name" value="Glycogen Phosphorylase B"/>
    <property type="match status" value="1"/>
</dbReference>
<reference evidence="1 2" key="1">
    <citation type="journal article" date="2023" name="Hortic Res">
        <title>The complete reference genome for grapevine (Vitis vinifera L.) genetics and breeding.</title>
        <authorList>
            <person name="Shi X."/>
            <person name="Cao S."/>
            <person name="Wang X."/>
            <person name="Huang S."/>
            <person name="Wang Y."/>
            <person name="Liu Z."/>
            <person name="Liu W."/>
            <person name="Leng X."/>
            <person name="Peng Y."/>
            <person name="Wang N."/>
            <person name="Wang Y."/>
            <person name="Ma Z."/>
            <person name="Xu X."/>
            <person name="Zhang F."/>
            <person name="Xue H."/>
            <person name="Zhong H."/>
            <person name="Wang Y."/>
            <person name="Zhang K."/>
            <person name="Velt A."/>
            <person name="Avia K."/>
            <person name="Holtgrawe D."/>
            <person name="Grimplet J."/>
            <person name="Matus J.T."/>
            <person name="Ware D."/>
            <person name="Wu X."/>
            <person name="Wang H."/>
            <person name="Liu C."/>
            <person name="Fang Y."/>
            <person name="Rustenholz C."/>
            <person name="Cheng Z."/>
            <person name="Xiao H."/>
            <person name="Zhou Y."/>
        </authorList>
    </citation>
    <scope>NUCLEOTIDE SEQUENCE [LARGE SCALE GENOMIC DNA]</scope>
    <source>
        <strain evidence="2">cv. Pinot noir / PN40024</strain>
        <tissue evidence="1">Leaf</tissue>
    </source>
</reference>
<organism evidence="1 2">
    <name type="scientific">Vitis vinifera</name>
    <name type="common">Grape</name>
    <dbReference type="NCBI Taxonomy" id="29760"/>
    <lineage>
        <taxon>Eukaryota</taxon>
        <taxon>Viridiplantae</taxon>
        <taxon>Streptophyta</taxon>
        <taxon>Embryophyta</taxon>
        <taxon>Tracheophyta</taxon>
        <taxon>Spermatophyta</taxon>
        <taxon>Magnoliopsida</taxon>
        <taxon>eudicotyledons</taxon>
        <taxon>Gunneridae</taxon>
        <taxon>Pentapetalae</taxon>
        <taxon>rosids</taxon>
        <taxon>Vitales</taxon>
        <taxon>Vitaceae</taxon>
        <taxon>Viteae</taxon>
        <taxon>Vitis</taxon>
    </lineage>
</organism>
<evidence type="ECO:0000313" key="2">
    <source>
        <dbReference type="Proteomes" id="UP001227230"/>
    </source>
</evidence>
<dbReference type="Pfam" id="PF00982">
    <property type="entry name" value="Glyco_transf_20"/>
    <property type="match status" value="1"/>
</dbReference>
<dbReference type="PANTHER" id="PTHR10788:SF113">
    <property type="entry name" value="TREHALOSE 6-PHOSPHATE PHOSPHATASE"/>
    <property type="match status" value="1"/>
</dbReference>
<dbReference type="PANTHER" id="PTHR10788">
    <property type="entry name" value="TREHALOSE-6-PHOSPHATE SYNTHASE"/>
    <property type="match status" value="1"/>
</dbReference>
<proteinExistence type="predicted"/>
<protein>
    <submittedName>
        <fullName evidence="1">Uncharacterized protein</fullName>
    </submittedName>
</protein>
<dbReference type="Proteomes" id="UP001227230">
    <property type="component" value="Chromosome 12"/>
</dbReference>
<gene>
    <name evidence="1" type="ORF">VitviT2T_018494</name>
</gene>